<gene>
    <name evidence="3" type="ORF">CCS01_14140</name>
</gene>
<comment type="caution">
    <text evidence="3">The sequence shown here is derived from an EMBL/GenBank/DDBJ whole genome shotgun (WGS) entry which is preliminary data.</text>
</comment>
<dbReference type="Gene3D" id="3.90.1750.20">
    <property type="entry name" value="Putative Large Serine Recombinase, Chain B, Domain 2"/>
    <property type="match status" value="1"/>
</dbReference>
<dbReference type="InterPro" id="IPR011109">
    <property type="entry name" value="DNA_bind_recombinase_dom"/>
</dbReference>
<sequence>MSKISVDHLSRTAYVYIRQSTMAQVQNNHESQRRQYGLRERARLLGWQEVTVVDDDLGRSGSGVARPGFDRLLTAIGRGEVGAVFAIEASRLARNGRDWHTLLEFCAIVGTLIIDEDGIYDPRSSDDQMMLGLKGAFSVMESSAIRQRAFEAKLEKAARGELFALIAVGYVLGANGRLEKDPNERTREAVNLVFSKFRELGSVRQVVLWLRQENVCLPKLTTGGPRRTVEWMLPTYSGLLSMLANPVYAGAYAYGRNGRETTLEDGRRRVRNGVRLPREKWRVLLHDRHEGYIGWTEFERNRRVIADNANRKGQAAQGAVRNGAALLPGLLRCERCGRKLKVRYRTDLPTAQYFCIRPIEEDNAGRTCTVISGNRLERAISEEVLRILAPLGIDAAMSAIDSGQDRHRDQRRQAELALEAARYEAGLARRQYDQVDPDNRLVAGELERRWNERLVTVQRLEAHLAAMVDDTATRLSIAERDALIRLGKDLSVVWNDPASSVEFKKRIIRTVVREIVIRAEDNRLHAMIHWHGGDHTALDVATKIRGRWRDIEHAGTEAETAALITALVRMMPDSSIAPVLNRLGKRTIAGLSWTAARVQLFRNDHHLLAYRDGERIDRGELVLDEVAGELGVSKMTVIRMIHNKTLPARQVCPGAPYVILRQDLELPGVRSAPVIPPVSADLRQATMEFQ</sequence>
<proteinExistence type="predicted"/>
<dbReference type="OrthoDB" id="7475655at2"/>
<dbReference type="InterPro" id="IPR038109">
    <property type="entry name" value="DNA_bind_recomb_sf"/>
</dbReference>
<dbReference type="InterPro" id="IPR050639">
    <property type="entry name" value="SSR_resolvase"/>
</dbReference>
<accession>A0A2S6NFR2</accession>
<dbReference type="SMART" id="SM00857">
    <property type="entry name" value="Resolvase"/>
    <property type="match status" value="1"/>
</dbReference>
<dbReference type="Pfam" id="PF00239">
    <property type="entry name" value="Resolvase"/>
    <property type="match status" value="1"/>
</dbReference>
<dbReference type="PROSITE" id="PS51736">
    <property type="entry name" value="RECOMBINASES_3"/>
    <property type="match status" value="1"/>
</dbReference>
<dbReference type="InterPro" id="IPR036162">
    <property type="entry name" value="Resolvase-like_N_sf"/>
</dbReference>
<dbReference type="PANTHER" id="PTHR30461">
    <property type="entry name" value="DNA-INVERTASE FROM LAMBDOID PROPHAGE"/>
    <property type="match status" value="1"/>
</dbReference>
<dbReference type="GO" id="GO:0003677">
    <property type="term" value="F:DNA binding"/>
    <property type="evidence" value="ECO:0007669"/>
    <property type="project" value="InterPro"/>
</dbReference>
<dbReference type="PANTHER" id="PTHR30461:SF23">
    <property type="entry name" value="DNA RECOMBINASE-RELATED"/>
    <property type="match status" value="1"/>
</dbReference>
<dbReference type="Proteomes" id="UP000239724">
    <property type="component" value="Unassembled WGS sequence"/>
</dbReference>
<keyword evidence="4" id="KW-1185">Reference proteome</keyword>
<dbReference type="AlphaFoldDB" id="A0A2S6NFR2"/>
<dbReference type="PROSITE" id="PS51737">
    <property type="entry name" value="RECOMBINASE_DNA_BIND"/>
    <property type="match status" value="1"/>
</dbReference>
<dbReference type="EMBL" id="NHRY01000144">
    <property type="protein sequence ID" value="PPQ33468.1"/>
    <property type="molecule type" value="Genomic_DNA"/>
</dbReference>
<evidence type="ECO:0000313" key="4">
    <source>
        <dbReference type="Proteomes" id="UP000239724"/>
    </source>
</evidence>
<evidence type="ECO:0000259" key="1">
    <source>
        <dbReference type="PROSITE" id="PS51736"/>
    </source>
</evidence>
<name>A0A2S6NFR2_RHOGL</name>
<protein>
    <recommendedName>
        <fullName evidence="5">Serine recombinase</fullName>
    </recommendedName>
</protein>
<dbReference type="Pfam" id="PF07508">
    <property type="entry name" value="Recombinase"/>
    <property type="match status" value="1"/>
</dbReference>
<dbReference type="RefSeq" id="WP_104519491.1">
    <property type="nucleotide sequence ID" value="NZ_NHRY01000144.1"/>
</dbReference>
<evidence type="ECO:0000259" key="2">
    <source>
        <dbReference type="PROSITE" id="PS51737"/>
    </source>
</evidence>
<reference evidence="3 4" key="1">
    <citation type="journal article" date="2018" name="Arch. Microbiol.">
        <title>New insights into the metabolic potential of the phototrophic purple bacterium Rhodopila globiformis DSM 161(T) from its draft genome sequence and evidence for a vanadium-dependent nitrogenase.</title>
        <authorList>
            <person name="Imhoff J.F."/>
            <person name="Rahn T."/>
            <person name="Kunzel S."/>
            <person name="Neulinger S.C."/>
        </authorList>
    </citation>
    <scope>NUCLEOTIDE SEQUENCE [LARGE SCALE GENOMIC DNA]</scope>
    <source>
        <strain evidence="3 4">DSM 161</strain>
    </source>
</reference>
<dbReference type="InterPro" id="IPR025827">
    <property type="entry name" value="Zn_ribbon_recom_dom"/>
</dbReference>
<dbReference type="Pfam" id="PF13408">
    <property type="entry name" value="Zn_ribbon_recom"/>
    <property type="match status" value="1"/>
</dbReference>
<feature type="domain" description="Resolvase/invertase-type recombinase catalytic" evidence="1">
    <location>
        <begin position="12"/>
        <end position="160"/>
    </location>
</feature>
<dbReference type="GO" id="GO:0000150">
    <property type="term" value="F:DNA strand exchange activity"/>
    <property type="evidence" value="ECO:0007669"/>
    <property type="project" value="InterPro"/>
</dbReference>
<feature type="domain" description="Recombinase" evidence="2">
    <location>
        <begin position="167"/>
        <end position="312"/>
    </location>
</feature>
<organism evidence="3 4">
    <name type="scientific">Rhodopila globiformis</name>
    <name type="common">Rhodopseudomonas globiformis</name>
    <dbReference type="NCBI Taxonomy" id="1071"/>
    <lineage>
        <taxon>Bacteria</taxon>
        <taxon>Pseudomonadati</taxon>
        <taxon>Pseudomonadota</taxon>
        <taxon>Alphaproteobacteria</taxon>
        <taxon>Acetobacterales</taxon>
        <taxon>Acetobacteraceae</taxon>
        <taxon>Rhodopila</taxon>
    </lineage>
</organism>
<dbReference type="InterPro" id="IPR006119">
    <property type="entry name" value="Resolv_N"/>
</dbReference>
<evidence type="ECO:0000313" key="3">
    <source>
        <dbReference type="EMBL" id="PPQ33468.1"/>
    </source>
</evidence>
<dbReference type="SUPFAM" id="SSF53041">
    <property type="entry name" value="Resolvase-like"/>
    <property type="match status" value="1"/>
</dbReference>
<dbReference type="Gene3D" id="3.40.50.1390">
    <property type="entry name" value="Resolvase, N-terminal catalytic domain"/>
    <property type="match status" value="1"/>
</dbReference>
<evidence type="ECO:0008006" key="5">
    <source>
        <dbReference type="Google" id="ProtNLM"/>
    </source>
</evidence>
<dbReference type="CDD" id="cd00338">
    <property type="entry name" value="Ser_Recombinase"/>
    <property type="match status" value="1"/>
</dbReference>